<dbReference type="PROSITE" id="PS50011">
    <property type="entry name" value="PROTEIN_KINASE_DOM"/>
    <property type="match status" value="1"/>
</dbReference>
<dbReference type="Gene3D" id="1.10.510.10">
    <property type="entry name" value="Transferase(Phosphotransferase) domain 1"/>
    <property type="match status" value="1"/>
</dbReference>
<name>A0A9W8TD56_9AGAR</name>
<accession>A0A9W8TD56</accession>
<feature type="domain" description="Protein kinase" evidence="2">
    <location>
        <begin position="120"/>
        <end position="437"/>
    </location>
</feature>
<feature type="region of interest" description="Disordered" evidence="1">
    <location>
        <begin position="710"/>
        <end position="750"/>
    </location>
</feature>
<protein>
    <recommendedName>
        <fullName evidence="2">Protein kinase domain-containing protein</fullName>
    </recommendedName>
</protein>
<dbReference type="Pfam" id="PF07714">
    <property type="entry name" value="PK_Tyr_Ser-Thr"/>
    <property type="match status" value="1"/>
</dbReference>
<comment type="caution">
    <text evidence="3">The sequence shown here is derived from an EMBL/GenBank/DDBJ whole genome shotgun (WGS) entry which is preliminary data.</text>
</comment>
<dbReference type="GO" id="GO:0004674">
    <property type="term" value="F:protein serine/threonine kinase activity"/>
    <property type="evidence" value="ECO:0007669"/>
    <property type="project" value="TreeGrafter"/>
</dbReference>
<dbReference type="InterPro" id="IPR000719">
    <property type="entry name" value="Prot_kinase_dom"/>
</dbReference>
<proteinExistence type="predicted"/>
<feature type="compositionally biased region" description="Polar residues" evidence="1">
    <location>
        <begin position="478"/>
        <end position="489"/>
    </location>
</feature>
<dbReference type="PANTHER" id="PTHR44329">
    <property type="entry name" value="SERINE/THREONINE-PROTEIN KINASE TNNI3K-RELATED"/>
    <property type="match status" value="1"/>
</dbReference>
<dbReference type="AlphaFoldDB" id="A0A9W8TD56"/>
<evidence type="ECO:0000256" key="1">
    <source>
        <dbReference type="SAM" id="MobiDB-lite"/>
    </source>
</evidence>
<organism evidence="3 4">
    <name type="scientific">Agrocybe chaxingu</name>
    <dbReference type="NCBI Taxonomy" id="84603"/>
    <lineage>
        <taxon>Eukaryota</taxon>
        <taxon>Fungi</taxon>
        <taxon>Dikarya</taxon>
        <taxon>Basidiomycota</taxon>
        <taxon>Agaricomycotina</taxon>
        <taxon>Agaricomycetes</taxon>
        <taxon>Agaricomycetidae</taxon>
        <taxon>Agaricales</taxon>
        <taxon>Agaricineae</taxon>
        <taxon>Strophariaceae</taxon>
        <taxon>Agrocybe</taxon>
    </lineage>
</organism>
<dbReference type="Proteomes" id="UP001148786">
    <property type="component" value="Unassembled WGS sequence"/>
</dbReference>
<dbReference type="GO" id="GO:0005524">
    <property type="term" value="F:ATP binding"/>
    <property type="evidence" value="ECO:0007669"/>
    <property type="project" value="InterPro"/>
</dbReference>
<evidence type="ECO:0000259" key="2">
    <source>
        <dbReference type="PROSITE" id="PS50011"/>
    </source>
</evidence>
<evidence type="ECO:0000313" key="4">
    <source>
        <dbReference type="Proteomes" id="UP001148786"/>
    </source>
</evidence>
<dbReference type="PROSITE" id="PS00108">
    <property type="entry name" value="PROTEIN_KINASE_ST"/>
    <property type="match status" value="1"/>
</dbReference>
<reference evidence="3" key="1">
    <citation type="submission" date="2022-07" db="EMBL/GenBank/DDBJ databases">
        <title>Genome Sequence of Agrocybe chaxingu.</title>
        <authorList>
            <person name="Buettner E."/>
        </authorList>
    </citation>
    <scope>NUCLEOTIDE SEQUENCE</scope>
    <source>
        <strain evidence="3">MP-N11</strain>
    </source>
</reference>
<dbReference type="OrthoDB" id="346907at2759"/>
<dbReference type="InterPro" id="IPR051681">
    <property type="entry name" value="Ser/Thr_Kinases-Pseudokinases"/>
</dbReference>
<sequence>MSQLPDLPPDVPCTRTYLTLVEDILDQVTFQDFIARLQVFIKVLSSQDHNLYPNALLHTVSVLRRQPDLVDGFNTLLRPDQRLHFSRPCEEVTYFVLVDGPNATIYSTSCTGVPRPSTTEELRRYVDKDSWKKLLASRSDKGWLACLSQLLLVIVDHPCDPTIGRRAYRCLRELSAMTILPPSVFIDIPTRAATLVPEDGGAFADIYSGELKGIPVCYRVLRVNLELFAPRFCFISPWLAHGNIMSYLKKHPDHDRFNSVCDIVNGIEYLHGLGPPVTHKDIKGANVLVRDDLVCCLADFGLSSIVESQRLSGYTSPAFAGSVCWLAPELMDPRLVPTKNEKAGDIYALACTIYEIYTGKPPFSDTGMQHVAIMFAVVNKERPSLPPPHPSNRKWTDDELTLWMLVDLCWMHKPEDRPEIRLVKNTLQDIGSRTPPVRCRGQAWKTERRDDFHPGNMLDLREAQNWLEETRSRMLVSSPKQDTRTANLTSRDHRSSDSCPSKPAKDGTPSGHDRARLQHPCPDQGGYRKSVYRLSIATPRKPTATQRIPLGLRTPDTPSHPMCDAELPEVSDAEFMGNTPNVPFISGHGDRALDTTCNEVDLDSNQASKASRGSSSSRLVINTQIPLTLPTPPSTPGPRTSRQLHPPGWSHAQPSASAHRLQFGSSPADAKSPLGGFSSPRGPRVPQAATLSTYSSSPLRRAFLLPHSSAIRGPGVADTSSSPQSPAIRDTGPYGQSHDARATRTPYGKP</sequence>
<dbReference type="SMART" id="SM00220">
    <property type="entry name" value="S_TKc"/>
    <property type="match status" value="1"/>
</dbReference>
<keyword evidence="4" id="KW-1185">Reference proteome</keyword>
<dbReference type="EMBL" id="JANKHO010000082">
    <property type="protein sequence ID" value="KAJ3515757.1"/>
    <property type="molecule type" value="Genomic_DNA"/>
</dbReference>
<dbReference type="InterPro" id="IPR001245">
    <property type="entry name" value="Ser-Thr/Tyr_kinase_cat_dom"/>
</dbReference>
<dbReference type="InterPro" id="IPR008271">
    <property type="entry name" value="Ser/Thr_kinase_AS"/>
</dbReference>
<evidence type="ECO:0000313" key="3">
    <source>
        <dbReference type="EMBL" id="KAJ3515757.1"/>
    </source>
</evidence>
<feature type="region of interest" description="Disordered" evidence="1">
    <location>
        <begin position="471"/>
        <end position="527"/>
    </location>
</feature>
<gene>
    <name evidence="3" type="ORF">NLJ89_g1560</name>
</gene>
<dbReference type="SUPFAM" id="SSF56112">
    <property type="entry name" value="Protein kinase-like (PK-like)"/>
    <property type="match status" value="1"/>
</dbReference>
<feature type="region of interest" description="Disordered" evidence="1">
    <location>
        <begin position="624"/>
        <end position="689"/>
    </location>
</feature>
<dbReference type="InterPro" id="IPR011009">
    <property type="entry name" value="Kinase-like_dom_sf"/>
</dbReference>